<proteinExistence type="predicted"/>
<accession>R4U3H5</accession>
<dbReference type="STRING" id="1276227.SCHRY_v1c04740"/>
<evidence type="ECO:0000313" key="1">
    <source>
        <dbReference type="EMBL" id="AGM25053.1"/>
    </source>
</evidence>
<evidence type="ECO:0000313" key="2">
    <source>
        <dbReference type="Proteomes" id="UP000013964"/>
    </source>
</evidence>
<protein>
    <submittedName>
        <fullName evidence="1">Putative TraG family protein</fullName>
    </submittedName>
</protein>
<dbReference type="EMBL" id="CP005077">
    <property type="protein sequence ID" value="AGM25053.1"/>
    <property type="molecule type" value="Genomic_DNA"/>
</dbReference>
<organism evidence="1 2">
    <name type="scientific">Spiroplasma chrysopicola DF-1</name>
    <dbReference type="NCBI Taxonomy" id="1276227"/>
    <lineage>
        <taxon>Bacteria</taxon>
        <taxon>Bacillati</taxon>
        <taxon>Mycoplasmatota</taxon>
        <taxon>Mollicutes</taxon>
        <taxon>Entomoplasmatales</taxon>
        <taxon>Spiroplasmataceae</taxon>
        <taxon>Spiroplasma</taxon>
    </lineage>
</organism>
<dbReference type="AlphaFoldDB" id="R4U3H5"/>
<dbReference type="HOGENOM" id="CLU_2144243_0_0_14"/>
<dbReference type="PATRIC" id="fig|1276227.3.peg.475"/>
<dbReference type="eggNOG" id="COG3505">
    <property type="taxonomic scope" value="Bacteria"/>
</dbReference>
<keyword evidence="2" id="KW-1185">Reference proteome</keyword>
<reference evidence="1 2" key="1">
    <citation type="journal article" date="2013" name="Genome Biol. Evol.">
        <title>Complete genomes of two dipteran-associated spiroplasmas provided insights into the origin, dynamics, and impacts of viral invasion in spiroplasma.</title>
        <authorList>
            <person name="Ku C."/>
            <person name="Lo W.S."/>
            <person name="Chen L.L."/>
            <person name="Kuo C.H."/>
        </authorList>
    </citation>
    <scope>NUCLEOTIDE SEQUENCE [LARGE SCALE GENOMIC DNA]</scope>
    <source>
        <strain evidence="1 2">DF-1</strain>
    </source>
</reference>
<dbReference type="KEGG" id="scr:SCHRY_v1c04740"/>
<sequence length="112" mass="12646">MISLSLKPMAQIVGLNALKTGNNELGSILSNLDRDLQIYHDIGIKKIACKNDINLFNFTDKPKALFLIIPDEKTNHHILASLFALQLYKANVLVANSQPNKRLPRDIQFYLD</sequence>
<gene>
    <name evidence="1" type="ORF">SCHRY_v1c04740</name>
</gene>
<name>R4U3H5_9MOLU</name>
<dbReference type="Proteomes" id="UP000013964">
    <property type="component" value="Chromosome"/>
</dbReference>